<evidence type="ECO:0000313" key="4">
    <source>
        <dbReference type="Proteomes" id="UP000695264"/>
    </source>
</evidence>
<feature type="chain" id="PRO_5047465315" description="Secreted protein" evidence="2">
    <location>
        <begin position="50"/>
        <end position="195"/>
    </location>
</feature>
<protein>
    <recommendedName>
        <fullName evidence="5">Secreted protein</fullName>
    </recommendedName>
</protein>
<proteinExistence type="predicted"/>
<dbReference type="Proteomes" id="UP000695264">
    <property type="component" value="Unassembled WGS sequence"/>
</dbReference>
<dbReference type="RefSeq" id="WP_168102486.1">
    <property type="nucleotide sequence ID" value="NZ_JAATEN010000010.1"/>
</dbReference>
<comment type="caution">
    <text evidence="3">The sequence shown here is derived from an EMBL/GenBank/DDBJ whole genome shotgun (WGS) entry which is preliminary data.</text>
</comment>
<accession>A0ABX1BZD3</accession>
<keyword evidence="2" id="KW-0732">Signal</keyword>
<feature type="compositionally biased region" description="Low complexity" evidence="1">
    <location>
        <begin position="45"/>
        <end position="84"/>
    </location>
</feature>
<feature type="region of interest" description="Disordered" evidence="1">
    <location>
        <begin position="1"/>
        <end position="27"/>
    </location>
</feature>
<sequence length="195" mass="20106">MNTPKIPGPQGRPDGGGAGPRPSRRVRRAASLLAVAALCGGLAAPGASAAPGRAAPGDAGDAGRAVSAGRSTGTAGADGATRTRPQAVRVVTAQLGDDRKITVTAVRSRTDRYAATLRLAVLAEERGRWVVEDRTTVGERDGWFWFPLTGEGAVCSFSASDRAPEPITLSLLVTPSIGCSQVYRYEVVNGEIVPV</sequence>
<reference evidence="3 4" key="1">
    <citation type="submission" date="2020-03" db="EMBL/GenBank/DDBJ databases">
        <title>WGS of actinomycetes isolated from Thailand.</title>
        <authorList>
            <person name="Thawai C."/>
        </authorList>
    </citation>
    <scope>NUCLEOTIDE SEQUENCE [LARGE SCALE GENOMIC DNA]</scope>
    <source>
        <strain evidence="3 4">PLAI 1-29</strain>
    </source>
</reference>
<keyword evidence="4" id="KW-1185">Reference proteome</keyword>
<dbReference type="EMBL" id="JAATEN010000010">
    <property type="protein sequence ID" value="NJQ01856.1"/>
    <property type="molecule type" value="Genomic_DNA"/>
</dbReference>
<evidence type="ECO:0000256" key="2">
    <source>
        <dbReference type="SAM" id="SignalP"/>
    </source>
</evidence>
<gene>
    <name evidence="3" type="ORF">HCK00_15275</name>
</gene>
<evidence type="ECO:0008006" key="5">
    <source>
        <dbReference type="Google" id="ProtNLM"/>
    </source>
</evidence>
<feature type="signal peptide" evidence="2">
    <location>
        <begin position="1"/>
        <end position="49"/>
    </location>
</feature>
<evidence type="ECO:0000313" key="3">
    <source>
        <dbReference type="EMBL" id="NJQ01856.1"/>
    </source>
</evidence>
<evidence type="ECO:0000256" key="1">
    <source>
        <dbReference type="SAM" id="MobiDB-lite"/>
    </source>
</evidence>
<name>A0ABX1BZD3_9ACTN</name>
<feature type="region of interest" description="Disordered" evidence="1">
    <location>
        <begin position="45"/>
        <end position="85"/>
    </location>
</feature>
<organism evidence="3 4">
    <name type="scientific">Streptomyces zingiberis</name>
    <dbReference type="NCBI Taxonomy" id="2053010"/>
    <lineage>
        <taxon>Bacteria</taxon>
        <taxon>Bacillati</taxon>
        <taxon>Actinomycetota</taxon>
        <taxon>Actinomycetes</taxon>
        <taxon>Kitasatosporales</taxon>
        <taxon>Streptomycetaceae</taxon>
        <taxon>Streptomyces</taxon>
    </lineage>
</organism>